<keyword evidence="3" id="KW-0378">Hydrolase</keyword>
<dbReference type="EMBL" id="JBHSPX010000004">
    <property type="protein sequence ID" value="MFC6063159.1"/>
    <property type="molecule type" value="Genomic_DNA"/>
</dbReference>
<dbReference type="SUPFAM" id="SSF55920">
    <property type="entry name" value="Creatinase/aminopeptidase"/>
    <property type="match status" value="1"/>
</dbReference>
<dbReference type="InterPro" id="IPR050659">
    <property type="entry name" value="Peptidase_M24B"/>
</dbReference>
<name>A0ABW1MH59_9ACTN</name>
<dbReference type="GO" id="GO:0004177">
    <property type="term" value="F:aminopeptidase activity"/>
    <property type="evidence" value="ECO:0007669"/>
    <property type="project" value="UniProtKB-KW"/>
</dbReference>
<proteinExistence type="predicted"/>
<dbReference type="InterPro" id="IPR000994">
    <property type="entry name" value="Pept_M24"/>
</dbReference>
<dbReference type="RefSeq" id="WP_031053590.1">
    <property type="nucleotide sequence ID" value="NZ_JBHSPX010000004.1"/>
</dbReference>
<feature type="domain" description="Creatinase N-terminal" evidence="2">
    <location>
        <begin position="30"/>
        <end position="164"/>
    </location>
</feature>
<dbReference type="Gene3D" id="3.90.230.10">
    <property type="entry name" value="Creatinase/methionine aminopeptidase superfamily"/>
    <property type="match status" value="1"/>
</dbReference>
<evidence type="ECO:0000313" key="3">
    <source>
        <dbReference type="EMBL" id="MFC6063159.1"/>
    </source>
</evidence>
<organism evidence="3 4">
    <name type="scientific">Streptomyces ochraceiscleroticus</name>
    <dbReference type="NCBI Taxonomy" id="47761"/>
    <lineage>
        <taxon>Bacteria</taxon>
        <taxon>Bacillati</taxon>
        <taxon>Actinomycetota</taxon>
        <taxon>Actinomycetes</taxon>
        <taxon>Kitasatosporales</taxon>
        <taxon>Streptomycetaceae</taxon>
        <taxon>Streptomyces</taxon>
    </lineage>
</organism>
<accession>A0ABW1MH59</accession>
<evidence type="ECO:0000259" key="2">
    <source>
        <dbReference type="Pfam" id="PF01321"/>
    </source>
</evidence>
<dbReference type="Pfam" id="PF00557">
    <property type="entry name" value="Peptidase_M24"/>
    <property type="match status" value="1"/>
</dbReference>
<keyword evidence="3" id="KW-0031">Aminopeptidase</keyword>
<dbReference type="InterPro" id="IPR000587">
    <property type="entry name" value="Creatinase_N"/>
</dbReference>
<keyword evidence="3" id="KW-0645">Protease</keyword>
<dbReference type="Gene3D" id="3.40.350.10">
    <property type="entry name" value="Creatinase/prolidase N-terminal domain"/>
    <property type="match status" value="1"/>
</dbReference>
<evidence type="ECO:0000313" key="4">
    <source>
        <dbReference type="Proteomes" id="UP001596139"/>
    </source>
</evidence>
<dbReference type="InterPro" id="IPR029149">
    <property type="entry name" value="Creatin/AminoP/Spt16_N"/>
</dbReference>
<reference evidence="4" key="1">
    <citation type="journal article" date="2019" name="Int. J. Syst. Evol. Microbiol.">
        <title>The Global Catalogue of Microorganisms (GCM) 10K type strain sequencing project: providing services to taxonomists for standard genome sequencing and annotation.</title>
        <authorList>
            <consortium name="The Broad Institute Genomics Platform"/>
            <consortium name="The Broad Institute Genome Sequencing Center for Infectious Disease"/>
            <person name="Wu L."/>
            <person name="Ma J."/>
        </authorList>
    </citation>
    <scope>NUCLEOTIDE SEQUENCE [LARGE SCALE GENOMIC DNA]</scope>
    <source>
        <strain evidence="4">CGMCC 1.15180</strain>
    </source>
</reference>
<evidence type="ECO:0000259" key="1">
    <source>
        <dbReference type="Pfam" id="PF00557"/>
    </source>
</evidence>
<dbReference type="PANTHER" id="PTHR46112">
    <property type="entry name" value="AMINOPEPTIDASE"/>
    <property type="match status" value="1"/>
</dbReference>
<dbReference type="InterPro" id="IPR036005">
    <property type="entry name" value="Creatinase/aminopeptidase-like"/>
</dbReference>
<keyword evidence="4" id="KW-1185">Reference proteome</keyword>
<dbReference type="Proteomes" id="UP001596139">
    <property type="component" value="Unassembled WGS sequence"/>
</dbReference>
<feature type="domain" description="Peptidase M24" evidence="1">
    <location>
        <begin position="172"/>
        <end position="388"/>
    </location>
</feature>
<comment type="caution">
    <text evidence="3">The sequence shown here is derived from an EMBL/GenBank/DDBJ whole genome shotgun (WGS) entry which is preliminary data.</text>
</comment>
<gene>
    <name evidence="3" type="ORF">ACFP4F_11410</name>
</gene>
<dbReference type="EC" id="3.4.-.-" evidence="3"/>
<dbReference type="PANTHER" id="PTHR46112:SF2">
    <property type="entry name" value="XAA-PRO AMINOPEPTIDASE P-RELATED"/>
    <property type="match status" value="1"/>
</dbReference>
<dbReference type="Pfam" id="PF01321">
    <property type="entry name" value="Creatinase_N"/>
    <property type="match status" value="1"/>
</dbReference>
<sequence length="409" mass="45900">MSAPALERLKLIRNGEKAQLTFSEGEMDRRLALLRKVMAELDVEVALFTSYHNVKYYSDFLYTSFGRPYALLVAQDDQITVSANIDAGMPWRRGYGDNVVYTDWRRDNYVHAIQEALRTRGLTPRRIGVEHDSLPLDTLRMFEAAFPDAEFSDLAQAAMRQRMVKSGEEIALIKEGTRIADLGGAAVREAIAEGVPEYEVALAGTEAMVREIARAFPHTEIRDTWVWFQSGVNTDGAHNWPTTRRIARGDILSLNCFPMISGYYTALERTLFWGEPDARSLELWEINVAVHRRGQELIRPGVSCAEIAHELNEIYRGHGLLPHRTFGYGHSFGVLSHYYGREAGLELREDVDTVLEPGMVVSMEPMIMVSEGEPGAGGYREHDILVVGEDGAENITGFPYGPEHHILGV</sequence>
<dbReference type="SUPFAM" id="SSF53092">
    <property type="entry name" value="Creatinase/prolidase N-terminal domain"/>
    <property type="match status" value="1"/>
</dbReference>
<protein>
    <submittedName>
        <fullName evidence="3">Aminopeptidase P family protein</fullName>
        <ecNumber evidence="3">3.4.-.-</ecNumber>
    </submittedName>
</protein>